<evidence type="ECO:0000313" key="3">
    <source>
        <dbReference type="Proteomes" id="UP000711178"/>
    </source>
</evidence>
<evidence type="ECO:0000256" key="1">
    <source>
        <dbReference type="SAM" id="MobiDB-lite"/>
    </source>
</evidence>
<dbReference type="RefSeq" id="WP_146008331.1">
    <property type="nucleotide sequence ID" value="NZ_CP142381.1"/>
</dbReference>
<feature type="region of interest" description="Disordered" evidence="1">
    <location>
        <begin position="1"/>
        <end position="61"/>
    </location>
</feature>
<keyword evidence="3" id="KW-1185">Reference proteome</keyword>
<comment type="caution">
    <text evidence="2">The sequence shown here is derived from an EMBL/GenBank/DDBJ whole genome shotgun (WGS) entry which is preliminary data.</text>
</comment>
<protein>
    <submittedName>
        <fullName evidence="2">Uncharacterized protein</fullName>
    </submittedName>
</protein>
<name>A0ABS7FJV4_9NEIS</name>
<sequence length="120" mass="12718">MQDETQQALRELLAGALEPSPSRGGQPLSPGHPRVSHPAPDAANDARYDDGPAPATMAGGNKNGATLFKVAPFFIAFIHFFLDDAGQWLAAWVLAYLAHARPGRAVVKPAARPAIRPDKA</sequence>
<gene>
    <name evidence="2" type="ORF">KIF53_22120</name>
</gene>
<organism evidence="2 3">
    <name type="scientific">Chromobacterium subtsugae</name>
    <dbReference type="NCBI Taxonomy" id="251747"/>
    <lineage>
        <taxon>Bacteria</taxon>
        <taxon>Pseudomonadati</taxon>
        <taxon>Pseudomonadota</taxon>
        <taxon>Betaproteobacteria</taxon>
        <taxon>Neisseriales</taxon>
        <taxon>Chromobacteriaceae</taxon>
        <taxon>Chromobacterium</taxon>
    </lineage>
</organism>
<accession>A0ABS7FJV4</accession>
<dbReference type="GeneID" id="89685569"/>
<dbReference type="EMBL" id="JAHDTB010000045">
    <property type="protein sequence ID" value="MBW8290337.1"/>
    <property type="molecule type" value="Genomic_DNA"/>
</dbReference>
<dbReference type="Proteomes" id="UP000711178">
    <property type="component" value="Unassembled WGS sequence"/>
</dbReference>
<reference evidence="2 3" key="1">
    <citation type="submission" date="2021-05" db="EMBL/GenBank/DDBJ databases">
        <title>Draft Whole Genome Sequencing Of Biosensor Chromobacterium violaceum Strain CV026 Reveals A Regulatory RNA In Chromobacterium violaceum Phenotype Regulatory Network.</title>
        <authorList>
            <person name="Hong K.W."/>
            <person name="Chan K.G."/>
            <person name="Chang C.-Y."/>
        </authorList>
    </citation>
    <scope>NUCLEOTIDE SEQUENCE [LARGE SCALE GENOMIC DNA]</scope>
    <source>
        <strain evidence="2 3">ATCC 31532</strain>
    </source>
</reference>
<proteinExistence type="predicted"/>
<evidence type="ECO:0000313" key="2">
    <source>
        <dbReference type="EMBL" id="MBW8290337.1"/>
    </source>
</evidence>